<dbReference type="GO" id="GO:0003677">
    <property type="term" value="F:DNA binding"/>
    <property type="evidence" value="ECO:0007669"/>
    <property type="project" value="InterPro"/>
</dbReference>
<evidence type="ECO:0000256" key="8">
    <source>
        <dbReference type="ARBA" id="ARBA00022840"/>
    </source>
</evidence>
<dbReference type="PANTHER" id="PTHR45674">
    <property type="entry name" value="DNA LIGASE 1/3 FAMILY MEMBER"/>
    <property type="match status" value="1"/>
</dbReference>
<dbReference type="GO" id="GO:0006310">
    <property type="term" value="P:DNA recombination"/>
    <property type="evidence" value="ECO:0007669"/>
    <property type="project" value="UniProtKB-KW"/>
</dbReference>
<proteinExistence type="inferred from homology"/>
<dbReference type="GO" id="GO:0003910">
    <property type="term" value="F:DNA ligase (ATP) activity"/>
    <property type="evidence" value="ECO:0007669"/>
    <property type="project" value="UniProtKB-EC"/>
</dbReference>
<dbReference type="InterPro" id="IPR012309">
    <property type="entry name" value="DNA_ligase_ATP-dep_C"/>
</dbReference>
<dbReference type="Gene3D" id="2.40.50.140">
    <property type="entry name" value="Nucleic acid-binding proteins"/>
    <property type="match status" value="1"/>
</dbReference>
<dbReference type="InterPro" id="IPR000977">
    <property type="entry name" value="DNA_ligase_ATP-dep"/>
</dbReference>
<dbReference type="Pfam" id="PF04679">
    <property type="entry name" value="DNA_ligase_A_C"/>
    <property type="match status" value="1"/>
</dbReference>
<dbReference type="CDD" id="cd07901">
    <property type="entry name" value="Adenylation_DNA_ligase_Arch_LigB"/>
    <property type="match status" value="1"/>
</dbReference>
<keyword evidence="7" id="KW-0227">DNA damage</keyword>
<sequence>MNCNIIIHMKFALFAKYLEKLEGTSSRNEMTVILAKLFGEASPEDARLIAYLSAGRLGPAYNSPDTGVADKMMVKALGPEAEKLFKQKGDLGLVAQEIKSIRAGEYKSVSIKDVYQKLLEMAGEGGTGSQEKKQQLIRDLLDGLDAVSAKYAVKIILGKLRTGFSDMTVLDALSWMIGGDKSKRKEIEKMYNVRADLGEIAEIIKQIKNSKRIQQIKLEPEIGTPILMARAERAKNPGEIWARNGKCALEYKLDGLRIQAHIRAGEQESISLFSRGLENVTAMYPDVVEGLSKQLKQNCIVEGEMIAVGSNGRFLPFQETVQRKRKYDITEMSKKVPLKIFLFDILMTNKSNMTNKTNRERRETLEKIVKPGEIVKLMPRIISERETEIEDYFQKALKAGTEGIVAKKLDGPYQAGARDFNWIKYKKSYTQSALSDTIDAVVMGYDMGQGKRSSFGIGDFLIGVYQPDLDSFVTIAKIGTGLTDEEWKEMKLKCQMSNVKSKPENYKVSKQMECDRWVSPKIVVEILADEITKSPMHSSGYALRFPRLVSWRDKKPEDSTTVAEMEKMFKLQKTGGDY</sequence>
<dbReference type="InterPro" id="IPR050191">
    <property type="entry name" value="ATP-dep_DNA_ligase"/>
</dbReference>
<dbReference type="Pfam" id="PF01068">
    <property type="entry name" value="DNA_ligase_A_M"/>
    <property type="match status" value="1"/>
</dbReference>
<dbReference type="Pfam" id="PF04675">
    <property type="entry name" value="DNA_ligase_A_N"/>
    <property type="match status" value="1"/>
</dbReference>
<keyword evidence="10" id="KW-0234">DNA repair</keyword>
<reference evidence="15 16" key="1">
    <citation type="journal article" date="2015" name="Nature">
        <title>rRNA introns, odd ribosomes, and small enigmatic genomes across a large radiation of phyla.</title>
        <authorList>
            <person name="Brown C.T."/>
            <person name="Hug L.A."/>
            <person name="Thomas B.C."/>
            <person name="Sharon I."/>
            <person name="Castelle C.J."/>
            <person name="Singh A."/>
            <person name="Wilkins M.J."/>
            <person name="Williams K.H."/>
            <person name="Banfield J.F."/>
        </authorList>
    </citation>
    <scope>NUCLEOTIDE SEQUENCE [LARGE SCALE GENOMIC DNA]</scope>
</reference>
<keyword evidence="4" id="KW-0132">Cell division</keyword>
<feature type="domain" description="ATP-dependent DNA ligase family profile" evidence="14">
    <location>
        <begin position="331"/>
        <end position="466"/>
    </location>
</feature>
<dbReference type="AlphaFoldDB" id="A0A0G0UQL0"/>
<evidence type="ECO:0000256" key="3">
    <source>
        <dbReference type="ARBA" id="ARBA00022598"/>
    </source>
</evidence>
<evidence type="ECO:0000256" key="13">
    <source>
        <dbReference type="RuleBase" id="RU004196"/>
    </source>
</evidence>
<evidence type="ECO:0000256" key="10">
    <source>
        <dbReference type="ARBA" id="ARBA00023204"/>
    </source>
</evidence>
<evidence type="ECO:0000256" key="4">
    <source>
        <dbReference type="ARBA" id="ARBA00022618"/>
    </source>
</evidence>
<keyword evidence="11" id="KW-0131">Cell cycle</keyword>
<dbReference type="InterPro" id="IPR012310">
    <property type="entry name" value="DNA_ligase_ATP-dep_cent"/>
</dbReference>
<name>A0A0G0UQL0_9BACT</name>
<evidence type="ECO:0000256" key="6">
    <source>
        <dbReference type="ARBA" id="ARBA00022741"/>
    </source>
</evidence>
<dbReference type="InterPro" id="IPR016059">
    <property type="entry name" value="DNA_ligase_ATP-dep_CS"/>
</dbReference>
<dbReference type="PROSITE" id="PS50160">
    <property type="entry name" value="DNA_LIGASE_A3"/>
    <property type="match status" value="1"/>
</dbReference>
<dbReference type="Gene3D" id="3.30.470.30">
    <property type="entry name" value="DNA ligase/mRNA capping enzyme"/>
    <property type="match status" value="1"/>
</dbReference>
<evidence type="ECO:0000256" key="5">
    <source>
        <dbReference type="ARBA" id="ARBA00022705"/>
    </source>
</evidence>
<dbReference type="NCBIfam" id="TIGR00574">
    <property type="entry name" value="dnl1"/>
    <property type="match status" value="1"/>
</dbReference>
<dbReference type="Proteomes" id="UP000034676">
    <property type="component" value="Unassembled WGS sequence"/>
</dbReference>
<evidence type="ECO:0000313" key="15">
    <source>
        <dbReference type="EMBL" id="KKR91048.1"/>
    </source>
</evidence>
<evidence type="ECO:0000313" key="16">
    <source>
        <dbReference type="Proteomes" id="UP000034676"/>
    </source>
</evidence>
<comment type="catalytic activity">
    <reaction evidence="12">
        <text>ATP + (deoxyribonucleotide)n-3'-hydroxyl + 5'-phospho-(deoxyribonucleotide)m = (deoxyribonucleotide)n+m + AMP + diphosphate.</text>
        <dbReference type="EC" id="6.5.1.1"/>
    </reaction>
</comment>
<dbReference type="GO" id="GO:0071897">
    <property type="term" value="P:DNA biosynthetic process"/>
    <property type="evidence" value="ECO:0007669"/>
    <property type="project" value="InterPro"/>
</dbReference>
<keyword evidence="5" id="KW-0235">DNA replication</keyword>
<dbReference type="GO" id="GO:0006281">
    <property type="term" value="P:DNA repair"/>
    <property type="evidence" value="ECO:0007669"/>
    <property type="project" value="UniProtKB-KW"/>
</dbReference>
<evidence type="ECO:0000256" key="11">
    <source>
        <dbReference type="ARBA" id="ARBA00023306"/>
    </source>
</evidence>
<gene>
    <name evidence="15" type="ORF">UU42_C0024G0006</name>
</gene>
<comment type="similarity">
    <text evidence="1 13">Belongs to the ATP-dependent DNA ligase family.</text>
</comment>
<dbReference type="PANTHER" id="PTHR45674:SF4">
    <property type="entry name" value="DNA LIGASE 1"/>
    <property type="match status" value="1"/>
</dbReference>
<dbReference type="GO" id="GO:0005524">
    <property type="term" value="F:ATP binding"/>
    <property type="evidence" value="ECO:0007669"/>
    <property type="project" value="UniProtKB-KW"/>
</dbReference>
<dbReference type="SUPFAM" id="SSF50249">
    <property type="entry name" value="Nucleic acid-binding proteins"/>
    <property type="match status" value="1"/>
</dbReference>
<dbReference type="SUPFAM" id="SSF56091">
    <property type="entry name" value="DNA ligase/mRNA capping enzyme, catalytic domain"/>
    <property type="match status" value="1"/>
</dbReference>
<evidence type="ECO:0000256" key="9">
    <source>
        <dbReference type="ARBA" id="ARBA00023172"/>
    </source>
</evidence>
<dbReference type="GO" id="GO:0006273">
    <property type="term" value="P:lagging strand elongation"/>
    <property type="evidence" value="ECO:0007669"/>
    <property type="project" value="TreeGrafter"/>
</dbReference>
<dbReference type="InterPro" id="IPR012308">
    <property type="entry name" value="DNA_ligase_ATP-dep_N"/>
</dbReference>
<evidence type="ECO:0000256" key="2">
    <source>
        <dbReference type="ARBA" id="ARBA00012727"/>
    </source>
</evidence>
<evidence type="ECO:0000256" key="12">
    <source>
        <dbReference type="ARBA" id="ARBA00034003"/>
    </source>
</evidence>
<protein>
    <recommendedName>
        <fullName evidence="2">DNA ligase (ATP)</fullName>
        <ecNumber evidence="2">6.5.1.1</ecNumber>
    </recommendedName>
</protein>
<keyword evidence="9" id="KW-0233">DNA recombination</keyword>
<accession>A0A0G0UQL0</accession>
<dbReference type="PROSITE" id="PS00333">
    <property type="entry name" value="DNA_LIGASE_A2"/>
    <property type="match status" value="1"/>
</dbReference>
<dbReference type="SUPFAM" id="SSF117018">
    <property type="entry name" value="ATP-dependent DNA ligase DNA-binding domain"/>
    <property type="match status" value="1"/>
</dbReference>
<evidence type="ECO:0000259" key="14">
    <source>
        <dbReference type="PROSITE" id="PS50160"/>
    </source>
</evidence>
<evidence type="ECO:0000256" key="1">
    <source>
        <dbReference type="ARBA" id="ARBA00007572"/>
    </source>
</evidence>
<dbReference type="EC" id="6.5.1.1" evidence="2"/>
<dbReference type="Gene3D" id="1.10.3260.10">
    <property type="entry name" value="DNA ligase, ATP-dependent, N-terminal domain"/>
    <property type="match status" value="1"/>
</dbReference>
<evidence type="ECO:0000256" key="7">
    <source>
        <dbReference type="ARBA" id="ARBA00022763"/>
    </source>
</evidence>
<keyword evidence="8" id="KW-0067">ATP-binding</keyword>
<comment type="caution">
    <text evidence="15">The sequence shown here is derived from an EMBL/GenBank/DDBJ whole genome shotgun (WGS) entry which is preliminary data.</text>
</comment>
<keyword evidence="6" id="KW-0547">Nucleotide-binding</keyword>
<dbReference type="EMBL" id="LCAO01000024">
    <property type="protein sequence ID" value="KKR91048.1"/>
    <property type="molecule type" value="Genomic_DNA"/>
</dbReference>
<dbReference type="GO" id="GO:0051301">
    <property type="term" value="P:cell division"/>
    <property type="evidence" value="ECO:0007669"/>
    <property type="project" value="UniProtKB-KW"/>
</dbReference>
<keyword evidence="3 15" id="KW-0436">Ligase</keyword>
<dbReference type="InterPro" id="IPR012340">
    <property type="entry name" value="NA-bd_OB-fold"/>
</dbReference>
<dbReference type="InterPro" id="IPR036599">
    <property type="entry name" value="DNA_ligase_N_sf"/>
</dbReference>
<organism evidence="15 16">
    <name type="scientific">Candidatus Woesebacteria bacterium GW2011_GWA1_41_13b</name>
    <dbReference type="NCBI Taxonomy" id="1618555"/>
    <lineage>
        <taxon>Bacteria</taxon>
        <taxon>Candidatus Woeseibacteriota</taxon>
    </lineage>
</organism>